<dbReference type="Gene3D" id="3.30.420.10">
    <property type="entry name" value="Ribonuclease H-like superfamily/Ribonuclease H"/>
    <property type="match status" value="1"/>
</dbReference>
<protein>
    <recommendedName>
        <fullName evidence="3">Tc1-like transposase DDE domain-containing protein</fullName>
    </recommendedName>
</protein>
<accession>A0A4Y1ZWY7</accession>
<dbReference type="InterPro" id="IPR036397">
    <property type="entry name" value="RNaseH_sf"/>
</dbReference>
<name>A0A4Y1ZWY7_ARAVE</name>
<dbReference type="EMBL" id="BGPR01000001">
    <property type="protein sequence ID" value="GBL71988.1"/>
    <property type="molecule type" value="Genomic_DNA"/>
</dbReference>
<dbReference type="OrthoDB" id="8375143at2759"/>
<evidence type="ECO:0000313" key="2">
    <source>
        <dbReference type="Proteomes" id="UP000499080"/>
    </source>
</evidence>
<gene>
    <name evidence="1" type="ORF">AVEN_115027_1</name>
</gene>
<dbReference type="GO" id="GO:0003676">
    <property type="term" value="F:nucleic acid binding"/>
    <property type="evidence" value="ECO:0007669"/>
    <property type="project" value="InterPro"/>
</dbReference>
<dbReference type="Proteomes" id="UP000499080">
    <property type="component" value="Unassembled WGS sequence"/>
</dbReference>
<reference evidence="1 2" key="1">
    <citation type="journal article" date="2019" name="Sci. Rep.">
        <title>Orb-weaving spider Araneus ventricosus genome elucidates the spidroin gene catalogue.</title>
        <authorList>
            <person name="Kono N."/>
            <person name="Nakamura H."/>
            <person name="Ohtoshi R."/>
            <person name="Moran D.A.P."/>
            <person name="Shinohara A."/>
            <person name="Yoshida Y."/>
            <person name="Fujiwara M."/>
            <person name="Mori M."/>
            <person name="Tomita M."/>
            <person name="Arakawa K."/>
        </authorList>
    </citation>
    <scope>NUCLEOTIDE SEQUENCE [LARGE SCALE GENOMIC DNA]</scope>
</reference>
<sequence length="148" mass="17050">MISESDHRMLDEIVSFKKKMTAELNQHLHIPLSTKKIGRELHKQRFYDTVTIPKPLLIDVNAKCRLKLCDLQVIITIENRVTGSDYGDTLANQLHPIVQTLLTSGNTVFQDDNCPNHTARSVKSWFKENEDEVTHLPWPPDHNIIELL</sequence>
<comment type="caution">
    <text evidence="1">The sequence shown here is derived from an EMBL/GenBank/DDBJ whole genome shotgun (WGS) entry which is preliminary data.</text>
</comment>
<organism evidence="1 2">
    <name type="scientific">Araneus ventricosus</name>
    <name type="common">Orbweaver spider</name>
    <name type="synonym">Epeira ventricosa</name>
    <dbReference type="NCBI Taxonomy" id="182803"/>
    <lineage>
        <taxon>Eukaryota</taxon>
        <taxon>Metazoa</taxon>
        <taxon>Ecdysozoa</taxon>
        <taxon>Arthropoda</taxon>
        <taxon>Chelicerata</taxon>
        <taxon>Arachnida</taxon>
        <taxon>Araneae</taxon>
        <taxon>Araneomorphae</taxon>
        <taxon>Entelegynae</taxon>
        <taxon>Araneoidea</taxon>
        <taxon>Araneidae</taxon>
        <taxon>Araneus</taxon>
    </lineage>
</organism>
<evidence type="ECO:0008006" key="3">
    <source>
        <dbReference type="Google" id="ProtNLM"/>
    </source>
</evidence>
<dbReference type="AlphaFoldDB" id="A0A4Y1ZWY7"/>
<evidence type="ECO:0000313" key="1">
    <source>
        <dbReference type="EMBL" id="GBL71988.1"/>
    </source>
</evidence>
<keyword evidence="2" id="KW-1185">Reference proteome</keyword>
<proteinExistence type="predicted"/>